<dbReference type="AlphaFoldDB" id="G9ZQZ5"/>
<protein>
    <submittedName>
        <fullName evidence="2">Uncharacterized protein</fullName>
    </submittedName>
</protein>
<feature type="transmembrane region" description="Helical" evidence="1">
    <location>
        <begin position="56"/>
        <end position="79"/>
    </location>
</feature>
<organism evidence="2 3">
    <name type="scientific">Lentilactobacillus parafarraginis F0439</name>
    <dbReference type="NCBI Taxonomy" id="797515"/>
    <lineage>
        <taxon>Bacteria</taxon>
        <taxon>Bacillati</taxon>
        <taxon>Bacillota</taxon>
        <taxon>Bacilli</taxon>
        <taxon>Lactobacillales</taxon>
        <taxon>Lactobacillaceae</taxon>
        <taxon>Lentilactobacillus</taxon>
    </lineage>
</organism>
<evidence type="ECO:0000313" key="2">
    <source>
        <dbReference type="EMBL" id="EHL97016.1"/>
    </source>
</evidence>
<proteinExistence type="predicted"/>
<sequence length="85" mass="10154">MGEILMIVERPPMRPKDQIAYNKARAKRRKNLWIFWTVTFLSLALIFWRFTLATLIGAIASVFTASTPWTLPLFSYMFYNDRHRR</sequence>
<comment type="caution">
    <text evidence="2">The sequence shown here is derived from an EMBL/GenBank/DDBJ whole genome shotgun (WGS) entry which is preliminary data.</text>
</comment>
<evidence type="ECO:0000256" key="1">
    <source>
        <dbReference type="SAM" id="Phobius"/>
    </source>
</evidence>
<keyword evidence="1" id="KW-0812">Transmembrane</keyword>
<gene>
    <name evidence="2" type="ORF">HMPREF9103_02153</name>
</gene>
<keyword evidence="1" id="KW-1133">Transmembrane helix</keyword>
<keyword evidence="3" id="KW-1185">Reference proteome</keyword>
<dbReference type="HOGENOM" id="CLU_2508585_0_0_9"/>
<reference evidence="2 3" key="1">
    <citation type="submission" date="2011-09" db="EMBL/GenBank/DDBJ databases">
        <authorList>
            <person name="Weinstock G."/>
            <person name="Sodergren E."/>
            <person name="Clifton S."/>
            <person name="Fulton L."/>
            <person name="Fulton B."/>
            <person name="Courtney L."/>
            <person name="Fronick C."/>
            <person name="Harrison M."/>
            <person name="Strong C."/>
            <person name="Farmer C."/>
            <person name="Delahaunty K."/>
            <person name="Markovic C."/>
            <person name="Hall O."/>
            <person name="Minx P."/>
            <person name="Tomlinson C."/>
            <person name="Mitreva M."/>
            <person name="Hou S."/>
            <person name="Chen J."/>
            <person name="Wollam A."/>
            <person name="Pepin K.H."/>
            <person name="Johnson M."/>
            <person name="Bhonagiri V."/>
            <person name="Zhang X."/>
            <person name="Suruliraj S."/>
            <person name="Warren W."/>
            <person name="Chinwalla A."/>
            <person name="Mardis E.R."/>
            <person name="Wilson R.K."/>
        </authorList>
    </citation>
    <scope>NUCLEOTIDE SEQUENCE [LARGE SCALE GENOMIC DNA]</scope>
    <source>
        <strain evidence="2 3">F0439</strain>
    </source>
</reference>
<keyword evidence="1" id="KW-0472">Membrane</keyword>
<accession>G9ZQZ5</accession>
<name>G9ZQZ5_9LACO</name>
<dbReference type="Proteomes" id="UP000004625">
    <property type="component" value="Unassembled WGS sequence"/>
</dbReference>
<dbReference type="EMBL" id="AGEY01000153">
    <property type="protein sequence ID" value="EHL97016.1"/>
    <property type="molecule type" value="Genomic_DNA"/>
</dbReference>
<feature type="transmembrane region" description="Helical" evidence="1">
    <location>
        <begin position="32"/>
        <end position="50"/>
    </location>
</feature>
<evidence type="ECO:0000313" key="3">
    <source>
        <dbReference type="Proteomes" id="UP000004625"/>
    </source>
</evidence>